<gene>
    <name evidence="3" type="ORF">J2753_001751</name>
</gene>
<reference evidence="3" key="1">
    <citation type="submission" date="2021-03" db="EMBL/GenBank/DDBJ databases">
        <title>Genomic Encyclopedia of Type Strains, Phase IV (KMG-IV): sequencing the most valuable type-strain genomes for metagenomic binning, comparative biology and taxonomic classification.</title>
        <authorList>
            <person name="Goeker M."/>
        </authorList>
    </citation>
    <scope>NUCLEOTIDE SEQUENCE</scope>
    <source>
        <strain evidence="3">DSM 26232</strain>
    </source>
</reference>
<dbReference type="AlphaFoldDB" id="A0A8T4GYN5"/>
<feature type="region of interest" description="Disordered" evidence="1">
    <location>
        <begin position="1"/>
        <end position="57"/>
    </location>
</feature>
<proteinExistence type="predicted"/>
<sequence length="674" mass="75761">MSSEWDALDQAEEVRSSAEDSVESDVDDYQAAAERHSEETHGAEAGAVDDAQTGADRLDEDEILAECRFCDAEFSVRSAERVHSCPGRDQLAGADQDGLFPVVCPNTHELRIQSLFAEHGIEPFWQLRRTFDDDPTAVADDVDGFEFDGDKWVVNHETTKCWRDGWAIPDAQRDYATASDLEDGRFLEFQFALVAVDDVGEKEAVFTVRPGFPEPRKPDGSRARGFPADHPKGVRVESNSSNLHPRQVYQLLQRFVAELGLDPEPFGLEAVHEWSRCTQLARYLRVTRELSEQHIVGSGGLIERLSQLAPRLGGKGAHIWDDEDVTGHYESIAMDAPGWLKLIPDSTHSKRLKSYHPLNARSADTSADEDELRDPKIELQHASPSLLDDETPWEGSDPVPVRSDQEFDLFDLVDEIDSTLYNFLEWAGLPTRADEDVFTADPYFPVEEEQRDVDFVADPTQEIENAERDLVRQHVSSGDHSESERAVLADLVDSPDGKHWEQIRESVDVSKSTIYRAARAFPDLLNLENGRLSLEDRAVRDQLRGALSVFDDVADWVRGQVTSLETAVDDSRLEDTPLLSWARRHGVDVDRGQDGFTFRIDGRRLSWYDLWTMMRDGFDAAEATGSHTARELAKTATVVYRNVDGHRVSDDNFVRHDGTQDKVVISGAPYKALR</sequence>
<dbReference type="Proteomes" id="UP000823736">
    <property type="component" value="Unassembled WGS sequence"/>
</dbReference>
<dbReference type="OrthoDB" id="316855at2157"/>
<dbReference type="InterPro" id="IPR057167">
    <property type="entry name" value="DUF7845"/>
</dbReference>
<evidence type="ECO:0000256" key="1">
    <source>
        <dbReference type="SAM" id="MobiDB-lite"/>
    </source>
</evidence>
<protein>
    <recommendedName>
        <fullName evidence="2">DUF7845 domain-containing protein</fullName>
    </recommendedName>
</protein>
<organism evidence="3 4">
    <name type="scientific">Halolamina salifodinae</name>
    <dbReference type="NCBI Taxonomy" id="1202767"/>
    <lineage>
        <taxon>Archaea</taxon>
        <taxon>Methanobacteriati</taxon>
        <taxon>Methanobacteriota</taxon>
        <taxon>Stenosarchaea group</taxon>
        <taxon>Halobacteria</taxon>
        <taxon>Halobacteriales</taxon>
        <taxon>Haloferacaceae</taxon>
    </lineage>
</organism>
<evidence type="ECO:0000313" key="4">
    <source>
        <dbReference type="Proteomes" id="UP000823736"/>
    </source>
</evidence>
<name>A0A8T4GYN5_9EURY</name>
<feature type="region of interest" description="Disordered" evidence="1">
    <location>
        <begin position="210"/>
        <end position="239"/>
    </location>
</feature>
<feature type="compositionally biased region" description="Acidic residues" evidence="1">
    <location>
        <begin position="1"/>
        <end position="11"/>
    </location>
</feature>
<feature type="compositionally biased region" description="Basic and acidic residues" evidence="1">
    <location>
        <begin position="214"/>
        <end position="235"/>
    </location>
</feature>
<evidence type="ECO:0000259" key="2">
    <source>
        <dbReference type="Pfam" id="PF25227"/>
    </source>
</evidence>
<feature type="domain" description="DUF7845" evidence="2">
    <location>
        <begin position="103"/>
        <end position="446"/>
    </location>
</feature>
<dbReference type="Pfam" id="PF25227">
    <property type="entry name" value="DUF7845"/>
    <property type="match status" value="1"/>
</dbReference>
<comment type="caution">
    <text evidence="3">The sequence shown here is derived from an EMBL/GenBank/DDBJ whole genome shotgun (WGS) entry which is preliminary data.</text>
</comment>
<evidence type="ECO:0000313" key="3">
    <source>
        <dbReference type="EMBL" id="MBP1987253.1"/>
    </source>
</evidence>
<accession>A0A8T4GYN5</accession>
<dbReference type="RefSeq" id="WP_209491518.1">
    <property type="nucleotide sequence ID" value="NZ_JAGGLC010000003.1"/>
</dbReference>
<dbReference type="EMBL" id="JAGGLC010000003">
    <property type="protein sequence ID" value="MBP1987253.1"/>
    <property type="molecule type" value="Genomic_DNA"/>
</dbReference>
<feature type="compositionally biased region" description="Basic and acidic residues" evidence="1">
    <location>
        <begin position="33"/>
        <end position="42"/>
    </location>
</feature>
<keyword evidence="4" id="KW-1185">Reference proteome</keyword>